<feature type="domain" description="ABC transporter" evidence="9">
    <location>
        <begin position="1"/>
        <end position="234"/>
    </location>
</feature>
<dbReference type="PANTHER" id="PTHR42781:SF1">
    <property type="entry name" value="THIAMINE IMPORT ATP-BINDING PROTEIN THIQ"/>
    <property type="match status" value="1"/>
</dbReference>
<evidence type="ECO:0000256" key="7">
    <source>
        <dbReference type="ARBA" id="ARBA00022967"/>
    </source>
</evidence>
<evidence type="ECO:0000256" key="1">
    <source>
        <dbReference type="ARBA" id="ARBA00005417"/>
    </source>
</evidence>
<evidence type="ECO:0000256" key="2">
    <source>
        <dbReference type="ARBA" id="ARBA00022448"/>
    </source>
</evidence>
<dbReference type="InterPro" id="IPR050093">
    <property type="entry name" value="ABC_SmlMolc_Importer"/>
</dbReference>
<dbReference type="InterPro" id="IPR003439">
    <property type="entry name" value="ABC_transporter-like_ATP-bd"/>
</dbReference>
<accession>A0A1H0HJT0</accession>
<evidence type="ECO:0000313" key="10">
    <source>
        <dbReference type="EMBL" id="SDO19432.1"/>
    </source>
</evidence>
<name>A0A1H0HJT0_9HYPH</name>
<keyword evidence="11" id="KW-1185">Reference proteome</keyword>
<dbReference type="SMART" id="SM00382">
    <property type="entry name" value="AAA"/>
    <property type="match status" value="1"/>
</dbReference>
<keyword evidence="2" id="KW-0813">Transport</keyword>
<dbReference type="RefSeq" id="WP_090672909.1">
    <property type="nucleotide sequence ID" value="NZ_FNIT01000004.1"/>
</dbReference>
<keyword evidence="4" id="KW-0997">Cell inner membrane</keyword>
<evidence type="ECO:0000256" key="3">
    <source>
        <dbReference type="ARBA" id="ARBA00022475"/>
    </source>
</evidence>
<evidence type="ECO:0000256" key="5">
    <source>
        <dbReference type="ARBA" id="ARBA00022741"/>
    </source>
</evidence>
<sequence>MNGLQLDGILFHHDDAPFRFDLDVRRGEWMALIGPSGAGKSTLLDLAAGFIAPDAGRIQMAARDVTDTGPAERPLSIVFQDDNLFPHLTAEENVAIGIAPGLRIGRRARERARQALGEVGLGAFAQRRPAAMSGGERQRVGLARAFLRERPVLLLDEPFAALGPALRRQMLDLLAASRARRADPPTVLMVTHHPEDARGVCDRVAFLEGGVVRAVGETDLMLGAQAPTAVRRYLGALTPGAEPAP</sequence>
<dbReference type="SUPFAM" id="SSF52540">
    <property type="entry name" value="P-loop containing nucleoside triphosphate hydrolases"/>
    <property type="match status" value="1"/>
</dbReference>
<dbReference type="EMBL" id="FNIT01000004">
    <property type="protein sequence ID" value="SDO19432.1"/>
    <property type="molecule type" value="Genomic_DNA"/>
</dbReference>
<keyword evidence="6 10" id="KW-0067">ATP-binding</keyword>
<evidence type="ECO:0000256" key="6">
    <source>
        <dbReference type="ARBA" id="ARBA00022840"/>
    </source>
</evidence>
<evidence type="ECO:0000256" key="8">
    <source>
        <dbReference type="ARBA" id="ARBA00023136"/>
    </source>
</evidence>
<proteinExistence type="inferred from homology"/>
<organism evidence="10 11">
    <name type="scientific">Aureimonas jatrophae</name>
    <dbReference type="NCBI Taxonomy" id="1166073"/>
    <lineage>
        <taxon>Bacteria</taxon>
        <taxon>Pseudomonadati</taxon>
        <taxon>Pseudomonadota</taxon>
        <taxon>Alphaproteobacteria</taxon>
        <taxon>Hyphomicrobiales</taxon>
        <taxon>Aurantimonadaceae</taxon>
        <taxon>Aureimonas</taxon>
    </lineage>
</organism>
<dbReference type="PANTHER" id="PTHR42781">
    <property type="entry name" value="SPERMIDINE/PUTRESCINE IMPORT ATP-BINDING PROTEIN POTA"/>
    <property type="match status" value="1"/>
</dbReference>
<reference evidence="10 11" key="1">
    <citation type="submission" date="2016-10" db="EMBL/GenBank/DDBJ databases">
        <authorList>
            <person name="de Groot N.N."/>
        </authorList>
    </citation>
    <scope>NUCLEOTIDE SEQUENCE [LARGE SCALE GENOMIC DNA]</scope>
    <source>
        <strain evidence="11">L7-484,KACC 16230,DSM 25025</strain>
    </source>
</reference>
<dbReference type="STRING" id="1166073.SAMN05192530_104137"/>
<dbReference type="InterPro" id="IPR017871">
    <property type="entry name" value="ABC_transporter-like_CS"/>
</dbReference>
<dbReference type="AlphaFoldDB" id="A0A1H0HJT0"/>
<dbReference type="OrthoDB" id="9802264at2"/>
<keyword evidence="3" id="KW-1003">Cell membrane</keyword>
<dbReference type="PROSITE" id="PS50893">
    <property type="entry name" value="ABC_TRANSPORTER_2"/>
    <property type="match status" value="1"/>
</dbReference>
<keyword evidence="7" id="KW-1278">Translocase</keyword>
<comment type="similarity">
    <text evidence="1">Belongs to the ABC transporter superfamily.</text>
</comment>
<keyword evidence="5" id="KW-0547">Nucleotide-binding</keyword>
<protein>
    <submittedName>
        <fullName evidence="10">Thiamine transport system ATP-binding protein</fullName>
    </submittedName>
</protein>
<gene>
    <name evidence="10" type="ORF">SAMN05192530_104137</name>
</gene>
<dbReference type="PROSITE" id="PS00211">
    <property type="entry name" value="ABC_TRANSPORTER_1"/>
    <property type="match status" value="1"/>
</dbReference>
<dbReference type="InterPro" id="IPR003593">
    <property type="entry name" value="AAA+_ATPase"/>
</dbReference>
<evidence type="ECO:0000259" key="9">
    <source>
        <dbReference type="PROSITE" id="PS50893"/>
    </source>
</evidence>
<dbReference type="Pfam" id="PF00005">
    <property type="entry name" value="ABC_tran"/>
    <property type="match status" value="1"/>
</dbReference>
<dbReference type="Gene3D" id="3.40.50.300">
    <property type="entry name" value="P-loop containing nucleotide triphosphate hydrolases"/>
    <property type="match status" value="1"/>
</dbReference>
<dbReference type="InterPro" id="IPR027417">
    <property type="entry name" value="P-loop_NTPase"/>
</dbReference>
<dbReference type="Proteomes" id="UP000198793">
    <property type="component" value="Unassembled WGS sequence"/>
</dbReference>
<keyword evidence="8" id="KW-0472">Membrane</keyword>
<dbReference type="GO" id="GO:0005524">
    <property type="term" value="F:ATP binding"/>
    <property type="evidence" value="ECO:0007669"/>
    <property type="project" value="UniProtKB-KW"/>
</dbReference>
<evidence type="ECO:0000313" key="11">
    <source>
        <dbReference type="Proteomes" id="UP000198793"/>
    </source>
</evidence>
<dbReference type="GO" id="GO:0016887">
    <property type="term" value="F:ATP hydrolysis activity"/>
    <property type="evidence" value="ECO:0007669"/>
    <property type="project" value="InterPro"/>
</dbReference>
<evidence type="ECO:0000256" key="4">
    <source>
        <dbReference type="ARBA" id="ARBA00022519"/>
    </source>
</evidence>